<dbReference type="GO" id="GO:0005829">
    <property type="term" value="C:cytosol"/>
    <property type="evidence" value="ECO:0007669"/>
    <property type="project" value="TreeGrafter"/>
</dbReference>
<dbReference type="Gene3D" id="3.30.2130.10">
    <property type="entry name" value="VC0802-like"/>
    <property type="match status" value="1"/>
</dbReference>
<dbReference type="GO" id="GO:0004072">
    <property type="term" value="F:aspartate kinase activity"/>
    <property type="evidence" value="ECO:0007669"/>
    <property type="project" value="UniProtKB-EC"/>
</dbReference>
<evidence type="ECO:0000259" key="9">
    <source>
        <dbReference type="Pfam" id="PF22468"/>
    </source>
</evidence>
<dbReference type="AlphaFoldDB" id="A0A7W4W9T7"/>
<dbReference type="InterPro" id="IPR054352">
    <property type="entry name" value="ACT_Aspartokinase"/>
</dbReference>
<dbReference type="CDD" id="cd04915">
    <property type="entry name" value="ACT_AK-Ectoine_2"/>
    <property type="match status" value="1"/>
</dbReference>
<keyword evidence="11" id="KW-1185">Reference proteome</keyword>
<keyword evidence="4" id="KW-0547">Nucleotide-binding</keyword>
<dbReference type="CDD" id="cd04248">
    <property type="entry name" value="AAK_AK-Ectoine"/>
    <property type="match status" value="1"/>
</dbReference>
<reference evidence="10 11" key="1">
    <citation type="submission" date="2020-08" db="EMBL/GenBank/DDBJ databases">
        <title>Genomic Encyclopedia of Type Strains, Phase III (KMG-III): the genomes of soil and plant-associated and newly described type strains.</title>
        <authorList>
            <person name="Whitman W."/>
        </authorList>
    </citation>
    <scope>NUCLEOTIDE SEQUENCE [LARGE SCALE GENOMIC DNA]</scope>
    <source>
        <strain evidence="10 11">CECT 8799</strain>
    </source>
</reference>
<keyword evidence="3 10" id="KW-0808">Transferase</keyword>
<organism evidence="10 11">
    <name type="scientific">Microbulbifer rhizosphaerae</name>
    <dbReference type="NCBI Taxonomy" id="1562603"/>
    <lineage>
        <taxon>Bacteria</taxon>
        <taxon>Pseudomonadati</taxon>
        <taxon>Pseudomonadota</taxon>
        <taxon>Gammaproteobacteria</taxon>
        <taxon>Cellvibrionales</taxon>
        <taxon>Microbulbiferaceae</taxon>
        <taxon>Microbulbifer</taxon>
    </lineage>
</organism>
<dbReference type="SUPFAM" id="SSF53633">
    <property type="entry name" value="Carbamate kinase-like"/>
    <property type="match status" value="1"/>
</dbReference>
<dbReference type="InterPro" id="IPR001048">
    <property type="entry name" value="Asp/Glu/Uridylate_kinase"/>
</dbReference>
<dbReference type="Pfam" id="PF22468">
    <property type="entry name" value="ACT_9"/>
    <property type="match status" value="1"/>
</dbReference>
<evidence type="ECO:0000256" key="3">
    <source>
        <dbReference type="ARBA" id="ARBA00022679"/>
    </source>
</evidence>
<keyword evidence="5 10" id="KW-0418">Kinase</keyword>
<proteinExistence type="inferred from homology"/>
<dbReference type="InterPro" id="IPR045865">
    <property type="entry name" value="ACT-like_dom_sf"/>
</dbReference>
<keyword evidence="6" id="KW-0067">ATP-binding</keyword>
<dbReference type="Pfam" id="PF00696">
    <property type="entry name" value="AA_kinase"/>
    <property type="match status" value="1"/>
</dbReference>
<dbReference type="GO" id="GO:0009090">
    <property type="term" value="P:homoserine biosynthetic process"/>
    <property type="evidence" value="ECO:0007669"/>
    <property type="project" value="TreeGrafter"/>
</dbReference>
<comment type="caution">
    <text evidence="10">The sequence shown here is derived from an EMBL/GenBank/DDBJ whole genome shotgun (WGS) entry which is preliminary data.</text>
</comment>
<dbReference type="InterPro" id="IPR041748">
    <property type="entry name" value="AK-Ectoine"/>
</dbReference>
<evidence type="ECO:0000256" key="4">
    <source>
        <dbReference type="ARBA" id="ARBA00022741"/>
    </source>
</evidence>
<dbReference type="EC" id="2.7.2.4" evidence="2"/>
<dbReference type="Gene3D" id="3.40.1160.10">
    <property type="entry name" value="Acetylglutamate kinase-like"/>
    <property type="match status" value="1"/>
</dbReference>
<dbReference type="PANTHER" id="PTHR21499:SF3">
    <property type="entry name" value="ASPARTOKINASE"/>
    <property type="match status" value="1"/>
</dbReference>
<gene>
    <name evidence="10" type="ORF">FHS09_000576</name>
</gene>
<protein>
    <recommendedName>
        <fullName evidence="2">aspartate kinase</fullName>
        <ecNumber evidence="2">2.7.2.4</ecNumber>
    </recommendedName>
</protein>
<dbReference type="GO" id="GO:0009089">
    <property type="term" value="P:lysine biosynthetic process via diaminopimelate"/>
    <property type="evidence" value="ECO:0007669"/>
    <property type="project" value="TreeGrafter"/>
</dbReference>
<dbReference type="GO" id="GO:0005524">
    <property type="term" value="F:ATP binding"/>
    <property type="evidence" value="ECO:0007669"/>
    <property type="project" value="UniProtKB-KW"/>
</dbReference>
<evidence type="ECO:0000313" key="11">
    <source>
        <dbReference type="Proteomes" id="UP000535937"/>
    </source>
</evidence>
<evidence type="ECO:0000256" key="2">
    <source>
        <dbReference type="ARBA" id="ARBA00013059"/>
    </source>
</evidence>
<feature type="domain" description="Aspartate/glutamate/uridylate kinase" evidence="8">
    <location>
        <begin position="5"/>
        <end position="301"/>
    </location>
</feature>
<sequence>MKLHTVEKIGGTSMSDYAAVRDNIILKNGGADREGVYQRIFVVSAYGGITDMLLEHKKSGRPGVFALFAGAEEERSWSEAVHGLRERMEEINAALFEDPALRGKANEFIGERLEDTQRCLADLERLCQHGHFALEGHLDTVSEMLASLGETHSAWNTAQLLRQEGIEARFVDLTGWRDSDHLTLDERIERAFRDIDLARELPIVTGYAHTREGLMKTFARGYSEMTFSRIAVITGAREAIIHKEYHLSSADPRLVGENQAVPIGRTNYDVADQLANLGMEAIHPRAAKGLRQQEIPLRVMNTFEPEHRGTLVTGDYVSETPCVEIIAGRKNIYAVECFDQDMMGSMTAYDRTINEIIGRFKGSVVTKDTNANTITHFLANNLKTVKRIRSAICEQYPDCDIQVRKVAVVSAIGSDMKVPGMLARAVAALAQSGISILAVHQSMRQVDMQFVVNESDYEVAVKSLHHALVEVYEHGDAICAA</sequence>
<comment type="similarity">
    <text evidence="1">Belongs to the aspartokinase family.</text>
</comment>
<evidence type="ECO:0000259" key="8">
    <source>
        <dbReference type="Pfam" id="PF00696"/>
    </source>
</evidence>
<dbReference type="Proteomes" id="UP000535937">
    <property type="component" value="Unassembled WGS sequence"/>
</dbReference>
<feature type="domain" description="Aspartokinase ACT" evidence="9">
    <location>
        <begin position="409"/>
        <end position="468"/>
    </location>
</feature>
<dbReference type="EMBL" id="JACHWZ010000002">
    <property type="protein sequence ID" value="MBB3059768.1"/>
    <property type="molecule type" value="Genomic_DNA"/>
</dbReference>
<comment type="catalytic activity">
    <reaction evidence="7">
        <text>L-aspartate + ATP = 4-phospho-L-aspartate + ADP</text>
        <dbReference type="Rhea" id="RHEA:23776"/>
        <dbReference type="ChEBI" id="CHEBI:29991"/>
        <dbReference type="ChEBI" id="CHEBI:30616"/>
        <dbReference type="ChEBI" id="CHEBI:57535"/>
        <dbReference type="ChEBI" id="CHEBI:456216"/>
        <dbReference type="EC" id="2.7.2.4"/>
    </reaction>
</comment>
<name>A0A7W4W9T7_9GAMM</name>
<evidence type="ECO:0000313" key="10">
    <source>
        <dbReference type="EMBL" id="MBB3059768.1"/>
    </source>
</evidence>
<evidence type="ECO:0000256" key="7">
    <source>
        <dbReference type="ARBA" id="ARBA00047872"/>
    </source>
</evidence>
<evidence type="ECO:0000256" key="1">
    <source>
        <dbReference type="ARBA" id="ARBA00010122"/>
    </source>
</evidence>
<dbReference type="RefSeq" id="WP_183456493.1">
    <property type="nucleotide sequence ID" value="NZ_JACHWZ010000002.1"/>
</dbReference>
<dbReference type="InterPro" id="IPR036393">
    <property type="entry name" value="AceGlu_kinase-like_sf"/>
</dbReference>
<evidence type="ECO:0000256" key="6">
    <source>
        <dbReference type="ARBA" id="ARBA00022840"/>
    </source>
</evidence>
<dbReference type="PANTHER" id="PTHR21499">
    <property type="entry name" value="ASPARTATE KINASE"/>
    <property type="match status" value="1"/>
</dbReference>
<dbReference type="NCBIfam" id="NF006614">
    <property type="entry name" value="PRK09181.1"/>
    <property type="match status" value="1"/>
</dbReference>
<accession>A0A7W4W9T7</accession>
<evidence type="ECO:0000256" key="5">
    <source>
        <dbReference type="ARBA" id="ARBA00022777"/>
    </source>
</evidence>
<dbReference type="SUPFAM" id="SSF55021">
    <property type="entry name" value="ACT-like"/>
    <property type="match status" value="1"/>
</dbReference>